<feature type="compositionally biased region" description="Basic and acidic residues" evidence="1">
    <location>
        <begin position="41"/>
        <end position="58"/>
    </location>
</feature>
<dbReference type="OrthoDB" id="343296at2759"/>
<evidence type="ECO:0000313" key="2">
    <source>
        <dbReference type="EMBL" id="RAL67717.1"/>
    </source>
</evidence>
<proteinExistence type="predicted"/>
<reference evidence="2 3" key="1">
    <citation type="submission" date="2018-06" db="EMBL/GenBank/DDBJ databases">
        <title>Genome Sequence of the Brown Rot Fungal Pathogen Monilinia fructigena.</title>
        <authorList>
            <person name="Landi L."/>
            <person name="De Miccolis Angelini R.M."/>
            <person name="Pollastro S."/>
            <person name="Abate D."/>
            <person name="Faretra F."/>
            <person name="Romanazzi G."/>
        </authorList>
    </citation>
    <scope>NUCLEOTIDE SEQUENCE [LARGE SCALE GENOMIC DNA]</scope>
    <source>
        <strain evidence="2 3">Mfrg269</strain>
    </source>
</reference>
<dbReference type="AlphaFoldDB" id="A0A395J5G3"/>
<feature type="region of interest" description="Disordered" evidence="1">
    <location>
        <begin position="1"/>
        <end position="78"/>
    </location>
</feature>
<protein>
    <submittedName>
        <fullName evidence="2">Uncharacterized protein</fullName>
    </submittedName>
</protein>
<comment type="caution">
    <text evidence="2">The sequence shown here is derived from an EMBL/GenBank/DDBJ whole genome shotgun (WGS) entry which is preliminary data.</text>
</comment>
<accession>A0A395J5G3</accession>
<evidence type="ECO:0000256" key="1">
    <source>
        <dbReference type="SAM" id="MobiDB-lite"/>
    </source>
</evidence>
<evidence type="ECO:0000313" key="3">
    <source>
        <dbReference type="Proteomes" id="UP000249056"/>
    </source>
</evidence>
<organism evidence="2 3">
    <name type="scientific">Monilinia fructigena</name>
    <dbReference type="NCBI Taxonomy" id="38457"/>
    <lineage>
        <taxon>Eukaryota</taxon>
        <taxon>Fungi</taxon>
        <taxon>Dikarya</taxon>
        <taxon>Ascomycota</taxon>
        <taxon>Pezizomycotina</taxon>
        <taxon>Leotiomycetes</taxon>
        <taxon>Helotiales</taxon>
        <taxon>Sclerotiniaceae</taxon>
        <taxon>Monilinia</taxon>
    </lineage>
</organism>
<name>A0A395J5G3_9HELO</name>
<dbReference type="EMBL" id="QKRW01000003">
    <property type="protein sequence ID" value="RAL67717.1"/>
    <property type="molecule type" value="Genomic_DNA"/>
</dbReference>
<gene>
    <name evidence="2" type="ORF">DID88_008455</name>
</gene>
<keyword evidence="3" id="KW-1185">Reference proteome</keyword>
<dbReference type="Proteomes" id="UP000249056">
    <property type="component" value="Unassembled WGS sequence"/>
</dbReference>
<sequence>MASASQPHSSFPARPYNNIRNPPPAAFGTQSQPALALRQKSQLERERLERERLSKDNHAQIQQPGAPPAAPMNILSDEQREEINEAVCFHRAQTPHCANQCWKIAEIA</sequence>